<dbReference type="EMBL" id="CP029494">
    <property type="protein sequence ID" value="AWN21975.1"/>
    <property type="molecule type" value="Genomic_DNA"/>
</dbReference>
<feature type="compositionally biased region" description="Polar residues" evidence="1">
    <location>
        <begin position="1"/>
        <end position="37"/>
    </location>
</feature>
<dbReference type="RefSeq" id="WP_109824645.1">
    <property type="nucleotide sequence ID" value="NZ_CP029494.1"/>
</dbReference>
<organism evidence="2 3">
    <name type="scientific">Deinococcus irradiatisoli</name>
    <dbReference type="NCBI Taxonomy" id="2202254"/>
    <lineage>
        <taxon>Bacteria</taxon>
        <taxon>Thermotogati</taxon>
        <taxon>Deinococcota</taxon>
        <taxon>Deinococci</taxon>
        <taxon>Deinococcales</taxon>
        <taxon>Deinococcaceae</taxon>
        <taxon>Deinococcus</taxon>
    </lineage>
</organism>
<dbReference type="Proteomes" id="UP000245368">
    <property type="component" value="Chromosome"/>
</dbReference>
<gene>
    <name evidence="2" type="ORF">DKM44_00920</name>
</gene>
<evidence type="ECO:0000256" key="1">
    <source>
        <dbReference type="SAM" id="MobiDB-lite"/>
    </source>
</evidence>
<reference evidence="2 3" key="1">
    <citation type="submission" date="2018-05" db="EMBL/GenBank/DDBJ databases">
        <title>Complete Genome Sequence of Deinococcus sp. strain 17bor-2.</title>
        <authorList>
            <person name="Srinivasan S."/>
        </authorList>
    </citation>
    <scope>NUCLEOTIDE SEQUENCE [LARGE SCALE GENOMIC DNA]</scope>
    <source>
        <strain evidence="2 3">17bor-2</strain>
    </source>
</reference>
<name>A0A2Z3JAF7_9DEIO</name>
<dbReference type="KEGG" id="dez:DKM44_00920"/>
<sequence length="77" mass="7930">MTKSQDNQNRSVTGDTATKTTPDIPTPNGTSELQSGNVIGASGQAPSVAGDTSTHYEDTTSAVSMEVDKVVEASQDD</sequence>
<accession>A0A2Z3JAF7</accession>
<keyword evidence="3" id="KW-1185">Reference proteome</keyword>
<evidence type="ECO:0000313" key="2">
    <source>
        <dbReference type="EMBL" id="AWN21975.1"/>
    </source>
</evidence>
<proteinExistence type="predicted"/>
<dbReference type="AlphaFoldDB" id="A0A2Z3JAF7"/>
<protein>
    <submittedName>
        <fullName evidence="2">Uncharacterized protein</fullName>
    </submittedName>
</protein>
<evidence type="ECO:0000313" key="3">
    <source>
        <dbReference type="Proteomes" id="UP000245368"/>
    </source>
</evidence>
<feature type="region of interest" description="Disordered" evidence="1">
    <location>
        <begin position="1"/>
        <end position="77"/>
    </location>
</feature>